<reference evidence="11 12" key="1">
    <citation type="submission" date="2018-03" db="EMBL/GenBank/DDBJ databases">
        <title>Genomic Encyclopedia of Archaeal and Bacterial Type Strains, Phase II (KMG-II): from individual species to whole genera.</title>
        <authorList>
            <person name="Goeker M."/>
        </authorList>
    </citation>
    <scope>NUCLEOTIDE SEQUENCE [LARGE SCALE GENOMIC DNA]</scope>
    <source>
        <strain evidence="11 12">DSM 45312</strain>
    </source>
</reference>
<dbReference type="SUPFAM" id="SSF51735">
    <property type="entry name" value="NAD(P)-binding Rossmann-fold domains"/>
    <property type="match status" value="1"/>
</dbReference>
<keyword evidence="12" id="KW-1185">Reference proteome</keyword>
<dbReference type="PROSITE" id="PS00065">
    <property type="entry name" value="D_2_HYDROXYACID_DH_1"/>
    <property type="match status" value="1"/>
</dbReference>
<accession>A0A2P8DJV2</accession>
<sequence>MPKPSVLVAEELSPAGIALLEDDFDVRHVDGADRSALLPALSDVDALIVRSATKVDAEALAAAPRLQVVARAGVGLDNVDVDAATKAGVLVVNAPTSNIVSAAEQAINLLLASARNTAPAHQALIGGEWKRSKYTGVELYDKTVGVVGLGRIGVLVAQRLSAFGMKLIAYDPFVQPARAAQIGVEVVGLDELLERSDFITVHLPKNKDTLGLIGDEALAKVKPTVRIVNAARGGIVDEAALARAIKEGRVAGAGVDVFAKEPCTESPLFEFESVVVAPHLGASTHEAQEKAGTQVARSVRLALSGEFVPDAVNIQGGGVSEEVKPGLPLIEKLGRIFTALAGGAVARVDVEVRGEIAAHDVKIVELAALKGVFGGVVEEAVTYVNAPLVAKERGVEVNLLTSDDSPDWRNELTVRGILADGQRVSVSGTLSGPRQSEKLTEVNGYSMEIALSEHMAFLQYEDRPGIVGTVGALLGEARVNIAGMQVSRDVEGGTALITLTVDSAIPGETLDAISAEISADTTRQVDLED</sequence>
<keyword evidence="5 9" id="KW-0560">Oxidoreductase</keyword>
<dbReference type="Pfam" id="PF00389">
    <property type="entry name" value="2-Hacid_dh"/>
    <property type="match status" value="1"/>
</dbReference>
<dbReference type="CDD" id="cd12173">
    <property type="entry name" value="PGDH_4"/>
    <property type="match status" value="1"/>
</dbReference>
<name>A0A2P8DJV2_9ACTN</name>
<dbReference type="Proteomes" id="UP000240542">
    <property type="component" value="Unassembled WGS sequence"/>
</dbReference>
<evidence type="ECO:0000256" key="9">
    <source>
        <dbReference type="RuleBase" id="RU363003"/>
    </source>
</evidence>
<dbReference type="GO" id="GO:0006564">
    <property type="term" value="P:L-serine biosynthetic process"/>
    <property type="evidence" value="ECO:0007669"/>
    <property type="project" value="UniProtKB-UniRule"/>
</dbReference>
<comment type="catalytic activity">
    <reaction evidence="7">
        <text>(R)-2-hydroxyglutarate + NAD(+) = 2-oxoglutarate + NADH + H(+)</text>
        <dbReference type="Rhea" id="RHEA:49612"/>
        <dbReference type="ChEBI" id="CHEBI:15378"/>
        <dbReference type="ChEBI" id="CHEBI:15801"/>
        <dbReference type="ChEBI" id="CHEBI:16810"/>
        <dbReference type="ChEBI" id="CHEBI:57540"/>
        <dbReference type="ChEBI" id="CHEBI:57945"/>
        <dbReference type="EC" id="1.1.1.399"/>
    </reaction>
</comment>
<dbReference type="UniPathway" id="UPA00135">
    <property type="reaction ID" value="UER00196"/>
</dbReference>
<evidence type="ECO:0000256" key="8">
    <source>
        <dbReference type="ARBA" id="ARBA00048731"/>
    </source>
</evidence>
<comment type="similarity">
    <text evidence="3 9">Belongs to the D-isomer specific 2-hydroxyacid dehydrogenase family.</text>
</comment>
<dbReference type="Gene3D" id="3.30.1330.90">
    <property type="entry name" value="D-3-phosphoglycerate dehydrogenase, domain 3"/>
    <property type="match status" value="1"/>
</dbReference>
<dbReference type="Pfam" id="PF02826">
    <property type="entry name" value="2-Hacid_dh_C"/>
    <property type="match status" value="1"/>
</dbReference>
<dbReference type="InterPro" id="IPR006139">
    <property type="entry name" value="D-isomer_2_OHA_DH_cat_dom"/>
</dbReference>
<evidence type="ECO:0000256" key="6">
    <source>
        <dbReference type="ARBA" id="ARBA00023027"/>
    </source>
</evidence>
<keyword evidence="9" id="KW-0718">Serine biosynthesis</keyword>
<proteinExistence type="inferred from homology"/>
<dbReference type="InterPro" id="IPR036291">
    <property type="entry name" value="NAD(P)-bd_dom_sf"/>
</dbReference>
<dbReference type="CDD" id="cd04902">
    <property type="entry name" value="ACT_3PGDH-xct"/>
    <property type="match status" value="1"/>
</dbReference>
<dbReference type="PROSITE" id="PS51671">
    <property type="entry name" value="ACT"/>
    <property type="match status" value="1"/>
</dbReference>
<dbReference type="OrthoDB" id="9793626at2"/>
<evidence type="ECO:0000256" key="5">
    <source>
        <dbReference type="ARBA" id="ARBA00023002"/>
    </source>
</evidence>
<dbReference type="PROSITE" id="PS00671">
    <property type="entry name" value="D_2_HYDROXYACID_DH_3"/>
    <property type="match status" value="1"/>
</dbReference>
<dbReference type="InterPro" id="IPR045626">
    <property type="entry name" value="PGDH_ASB_dom"/>
</dbReference>
<dbReference type="GO" id="GO:0004617">
    <property type="term" value="F:phosphoglycerate dehydrogenase activity"/>
    <property type="evidence" value="ECO:0007669"/>
    <property type="project" value="UniProtKB-UniRule"/>
</dbReference>
<dbReference type="InterPro" id="IPR002912">
    <property type="entry name" value="ACT_dom"/>
</dbReference>
<dbReference type="InterPro" id="IPR029753">
    <property type="entry name" value="D-isomer_DH_CS"/>
</dbReference>
<evidence type="ECO:0000256" key="1">
    <source>
        <dbReference type="ARBA" id="ARBA00003800"/>
    </source>
</evidence>
<dbReference type="InterPro" id="IPR045865">
    <property type="entry name" value="ACT-like_dom_sf"/>
</dbReference>
<dbReference type="Gene3D" id="3.40.50.720">
    <property type="entry name" value="NAD(P)-binding Rossmann-like Domain"/>
    <property type="match status" value="2"/>
</dbReference>
<dbReference type="SUPFAM" id="SSF55021">
    <property type="entry name" value="ACT-like"/>
    <property type="match status" value="1"/>
</dbReference>
<gene>
    <name evidence="11" type="ORF">CLV63_108226</name>
</gene>
<evidence type="ECO:0000313" key="12">
    <source>
        <dbReference type="Proteomes" id="UP000240542"/>
    </source>
</evidence>
<keyword evidence="6 9" id="KW-0520">NAD</keyword>
<dbReference type="InterPro" id="IPR029009">
    <property type="entry name" value="ASB_dom_sf"/>
</dbReference>
<dbReference type="Pfam" id="PF01842">
    <property type="entry name" value="ACT"/>
    <property type="match status" value="1"/>
</dbReference>
<dbReference type="EC" id="1.1.1.95" evidence="9"/>
<evidence type="ECO:0000259" key="10">
    <source>
        <dbReference type="PROSITE" id="PS51671"/>
    </source>
</evidence>
<comment type="pathway">
    <text evidence="2 9">Amino-acid biosynthesis; L-serine biosynthesis; L-serine from 3-phospho-D-glycerate: step 1/3.</text>
</comment>
<dbReference type="PANTHER" id="PTHR42938:SF47">
    <property type="entry name" value="HYDROXYPYRUVATE REDUCTASE"/>
    <property type="match status" value="1"/>
</dbReference>
<dbReference type="GO" id="GO:0051287">
    <property type="term" value="F:NAD binding"/>
    <property type="evidence" value="ECO:0007669"/>
    <property type="project" value="UniProtKB-UniRule"/>
</dbReference>
<dbReference type="InterPro" id="IPR006236">
    <property type="entry name" value="PGDH"/>
</dbReference>
<dbReference type="Pfam" id="PF19304">
    <property type="entry name" value="PGDH_inter"/>
    <property type="match status" value="1"/>
</dbReference>
<keyword evidence="9" id="KW-0028">Amino-acid biosynthesis</keyword>
<evidence type="ECO:0000256" key="2">
    <source>
        <dbReference type="ARBA" id="ARBA00005216"/>
    </source>
</evidence>
<organism evidence="11 12">
    <name type="scientific">Murinocardiopsis flavida</name>
    <dbReference type="NCBI Taxonomy" id="645275"/>
    <lineage>
        <taxon>Bacteria</taxon>
        <taxon>Bacillati</taxon>
        <taxon>Actinomycetota</taxon>
        <taxon>Actinomycetes</taxon>
        <taxon>Streptosporangiales</taxon>
        <taxon>Nocardiopsidaceae</taxon>
        <taxon>Murinocardiopsis</taxon>
    </lineage>
</organism>
<dbReference type="SUPFAM" id="SSF143548">
    <property type="entry name" value="Serine metabolism enzymes domain"/>
    <property type="match status" value="1"/>
</dbReference>
<dbReference type="InterPro" id="IPR029752">
    <property type="entry name" value="D-isomer_DH_CS1"/>
</dbReference>
<comment type="catalytic activity">
    <reaction evidence="8 9">
        <text>(2R)-3-phosphoglycerate + NAD(+) = 3-phosphooxypyruvate + NADH + H(+)</text>
        <dbReference type="Rhea" id="RHEA:12641"/>
        <dbReference type="ChEBI" id="CHEBI:15378"/>
        <dbReference type="ChEBI" id="CHEBI:18110"/>
        <dbReference type="ChEBI" id="CHEBI:57540"/>
        <dbReference type="ChEBI" id="CHEBI:57945"/>
        <dbReference type="ChEBI" id="CHEBI:58272"/>
        <dbReference type="EC" id="1.1.1.95"/>
    </reaction>
</comment>
<evidence type="ECO:0000256" key="3">
    <source>
        <dbReference type="ARBA" id="ARBA00005854"/>
    </source>
</evidence>
<protein>
    <recommendedName>
        <fullName evidence="4 9">D-3-phosphoglycerate dehydrogenase</fullName>
        <ecNumber evidence="9">1.1.1.95</ecNumber>
    </recommendedName>
</protein>
<dbReference type="SUPFAM" id="SSF52283">
    <property type="entry name" value="Formate/glycerate dehydrogenase catalytic domain-like"/>
    <property type="match status" value="1"/>
</dbReference>
<dbReference type="FunFam" id="3.40.50.720:FF:000021">
    <property type="entry name" value="D-3-phosphoglycerate dehydrogenase"/>
    <property type="match status" value="1"/>
</dbReference>
<comment type="function">
    <text evidence="1">Catalyzes the reversible oxidation of 3-phospho-D-glycerate to 3-phosphonooxypyruvate, the first step of the phosphorylated L-serine biosynthesis pathway. Also catalyzes the reversible oxidation of 2-hydroxyglutarate to 2-oxoglutarate.</text>
</comment>
<dbReference type="PANTHER" id="PTHR42938">
    <property type="entry name" value="FORMATE DEHYDROGENASE 1"/>
    <property type="match status" value="1"/>
</dbReference>
<dbReference type="AlphaFoldDB" id="A0A2P8DJV2"/>
<dbReference type="EMBL" id="PYGA01000008">
    <property type="protein sequence ID" value="PSK97505.1"/>
    <property type="molecule type" value="Genomic_DNA"/>
</dbReference>
<evidence type="ECO:0000256" key="4">
    <source>
        <dbReference type="ARBA" id="ARBA00021582"/>
    </source>
</evidence>
<dbReference type="PROSITE" id="PS00670">
    <property type="entry name" value="D_2_HYDROXYACID_DH_2"/>
    <property type="match status" value="1"/>
</dbReference>
<dbReference type="InterPro" id="IPR006140">
    <property type="entry name" value="D-isomer_DH_NAD-bd"/>
</dbReference>
<dbReference type="NCBIfam" id="TIGR01327">
    <property type="entry name" value="PGDH"/>
    <property type="match status" value="1"/>
</dbReference>
<evidence type="ECO:0000256" key="7">
    <source>
        <dbReference type="ARBA" id="ARBA00048126"/>
    </source>
</evidence>
<dbReference type="RefSeq" id="WP_106583375.1">
    <property type="nucleotide sequence ID" value="NZ_PYGA01000008.1"/>
</dbReference>
<dbReference type="Gene3D" id="3.30.70.260">
    <property type="match status" value="1"/>
</dbReference>
<evidence type="ECO:0000313" key="11">
    <source>
        <dbReference type="EMBL" id="PSK97505.1"/>
    </source>
</evidence>
<comment type="caution">
    <text evidence="11">The sequence shown here is derived from an EMBL/GenBank/DDBJ whole genome shotgun (WGS) entry which is preliminary data.</text>
</comment>
<feature type="domain" description="ACT" evidence="10">
    <location>
        <begin position="455"/>
        <end position="529"/>
    </location>
</feature>